<evidence type="ECO:0000313" key="3">
    <source>
        <dbReference type="Proteomes" id="UP000271227"/>
    </source>
</evidence>
<dbReference type="AlphaFoldDB" id="A0A3M0C6F1"/>
<sequence>MLSDDLTHEIERLVDHLRRKRTSSMSLLDVAAVTEVLIGTMQAYFRSIDTSIYRECRALSEYISNARKEIASLQPSDLENARIPRAGMELDAIVQQTEEATNTIMEAAEEIMALDPSDMETYQATTQDAVMRIFEACSFQDITGQRISKVVSTLTHIEVRVLELRDLMGVTEDDIRDAQQPEIVEDENKSLLSGPALKGEGIDQMAVDALMTEAGAAPEKAAPVAQDTAQETPEPKAAPPAEINADPAPAEASKKAAAPKPAPPPQPEAPKPVDPAKLDAMFEEDFDPLSDTPKKEDADTPADEPEGEAAKAEEAKPAKDKKAESAPPAKDADLPSGEEVSQDDIDALFG</sequence>
<feature type="compositionally biased region" description="Basic and acidic residues" evidence="1">
    <location>
        <begin position="308"/>
        <end position="324"/>
    </location>
</feature>
<dbReference type="SUPFAM" id="SSF75708">
    <property type="entry name" value="Chemotaxis phosphatase CheZ"/>
    <property type="match status" value="1"/>
</dbReference>
<feature type="compositionally biased region" description="Low complexity" evidence="1">
    <location>
        <begin position="239"/>
        <end position="259"/>
    </location>
</feature>
<dbReference type="GO" id="GO:0009288">
    <property type="term" value="C:bacterial-type flagellum"/>
    <property type="evidence" value="ECO:0007669"/>
    <property type="project" value="InterPro"/>
</dbReference>
<evidence type="ECO:0000313" key="2">
    <source>
        <dbReference type="EMBL" id="RMB02659.1"/>
    </source>
</evidence>
<feature type="compositionally biased region" description="Acidic residues" evidence="1">
    <location>
        <begin position="340"/>
        <end position="350"/>
    </location>
</feature>
<name>A0A3M0C6F1_9PROT</name>
<organism evidence="2 3">
    <name type="scientific">Eilatimonas milleporae</name>
    <dbReference type="NCBI Taxonomy" id="911205"/>
    <lineage>
        <taxon>Bacteria</taxon>
        <taxon>Pseudomonadati</taxon>
        <taxon>Pseudomonadota</taxon>
        <taxon>Alphaproteobacteria</taxon>
        <taxon>Kordiimonadales</taxon>
        <taxon>Kordiimonadaceae</taxon>
        <taxon>Eilatimonas</taxon>
    </lineage>
</organism>
<gene>
    <name evidence="2" type="ORF">BXY39_3009</name>
</gene>
<dbReference type="EMBL" id="REFR01000014">
    <property type="protein sequence ID" value="RMB02659.1"/>
    <property type="molecule type" value="Genomic_DNA"/>
</dbReference>
<keyword evidence="3" id="KW-1185">Reference proteome</keyword>
<dbReference type="GO" id="GO:0050920">
    <property type="term" value="P:regulation of chemotaxis"/>
    <property type="evidence" value="ECO:0007669"/>
    <property type="project" value="InterPro"/>
</dbReference>
<dbReference type="InterPro" id="IPR007439">
    <property type="entry name" value="Chemotax_Pase_CheZ"/>
</dbReference>
<feature type="compositionally biased region" description="Low complexity" evidence="1">
    <location>
        <begin position="217"/>
        <end position="232"/>
    </location>
</feature>
<dbReference type="InParanoid" id="A0A3M0C6F1"/>
<evidence type="ECO:0000256" key="1">
    <source>
        <dbReference type="SAM" id="MobiDB-lite"/>
    </source>
</evidence>
<feature type="region of interest" description="Disordered" evidence="1">
    <location>
        <begin position="217"/>
        <end position="350"/>
    </location>
</feature>
<feature type="region of interest" description="Disordered" evidence="1">
    <location>
        <begin position="178"/>
        <end position="197"/>
    </location>
</feature>
<comment type="caution">
    <text evidence="2">The sequence shown here is derived from an EMBL/GenBank/DDBJ whole genome shotgun (WGS) entry which is preliminary data.</text>
</comment>
<dbReference type="RefSeq" id="WP_121939676.1">
    <property type="nucleotide sequence ID" value="NZ_REFR01000014.1"/>
</dbReference>
<dbReference type="Gene3D" id="1.10.287.500">
    <property type="entry name" value="Helix hairpin bin"/>
    <property type="match status" value="1"/>
</dbReference>
<reference evidence="2 3" key="1">
    <citation type="submission" date="2018-10" db="EMBL/GenBank/DDBJ databases">
        <title>Genomic Encyclopedia of Archaeal and Bacterial Type Strains, Phase II (KMG-II): from individual species to whole genera.</title>
        <authorList>
            <person name="Goeker M."/>
        </authorList>
    </citation>
    <scope>NUCLEOTIDE SEQUENCE [LARGE SCALE GENOMIC DNA]</scope>
    <source>
        <strain evidence="2 3">DSM 25217</strain>
    </source>
</reference>
<dbReference type="Proteomes" id="UP000271227">
    <property type="component" value="Unassembled WGS sequence"/>
</dbReference>
<feature type="compositionally biased region" description="Pro residues" evidence="1">
    <location>
        <begin position="260"/>
        <end position="273"/>
    </location>
</feature>
<accession>A0A3M0C6F1</accession>
<protein>
    <submittedName>
        <fullName evidence="2">Chemotaxis phosphatase CheZ</fullName>
    </submittedName>
</protein>
<dbReference type="GO" id="GO:0003824">
    <property type="term" value="F:catalytic activity"/>
    <property type="evidence" value="ECO:0007669"/>
    <property type="project" value="InterPro"/>
</dbReference>
<dbReference type="Pfam" id="PF04344">
    <property type="entry name" value="CheZ"/>
    <property type="match status" value="1"/>
</dbReference>
<dbReference type="OrthoDB" id="5455460at2"/>
<proteinExistence type="predicted"/>